<reference evidence="1 2" key="1">
    <citation type="submission" date="2017-11" db="EMBL/GenBank/DDBJ databases">
        <title>Complete genome of a free-living desiccation-tolerant cyanobacterium and its photosynthetic adaptation to extreme terrestrial habitat.</title>
        <authorList>
            <person name="Shang J."/>
        </authorList>
    </citation>
    <scope>NUCLEOTIDE SEQUENCE [LARGE SCALE GENOMIC DNA]</scope>
    <source>
        <strain evidence="1 2">CCNUN1</strain>
    </source>
</reference>
<accession>A0A2K8SHA4</accession>
<organism evidence="1 2">
    <name type="scientific">Nostoc flagelliforme CCNUN1</name>
    <dbReference type="NCBI Taxonomy" id="2038116"/>
    <lineage>
        <taxon>Bacteria</taxon>
        <taxon>Bacillati</taxon>
        <taxon>Cyanobacteriota</taxon>
        <taxon>Cyanophyceae</taxon>
        <taxon>Nostocales</taxon>
        <taxon>Nostocaceae</taxon>
        <taxon>Nostoc</taxon>
    </lineage>
</organism>
<proteinExistence type="predicted"/>
<dbReference type="EMBL" id="CP024785">
    <property type="protein sequence ID" value="AUB34807.1"/>
    <property type="molecule type" value="Genomic_DNA"/>
</dbReference>
<dbReference type="KEGG" id="nfl:COO91_00641"/>
<sequence>MVTNFWKKVQNNLTLSLVVSTTLFTSFVLTDDTSKAQITTPPTFTRNISAKQTFINADTGSLNSQPIDLQQLGIYPGDIILLERFGYYSYTDFGIESSGTINATFSTSNILLPNNGVFNGTTTARVPGAVDPVFPNGCQPGVCRGKIFYISSGQNLVRGGYNGIIVLVPVNARYLFVGADDIFYGDNVDSNGDLAVGISRVLP</sequence>
<dbReference type="RefSeq" id="WP_100897300.1">
    <property type="nucleotide sequence ID" value="NZ_CAWNNC010000001.1"/>
</dbReference>
<gene>
    <name evidence="1" type="ORF">COO91_00641</name>
</gene>
<evidence type="ECO:0000313" key="1">
    <source>
        <dbReference type="EMBL" id="AUB34807.1"/>
    </source>
</evidence>
<protein>
    <submittedName>
        <fullName evidence="1">Uncharacterized protein</fullName>
    </submittedName>
</protein>
<name>A0A2K8SHA4_9NOSO</name>
<dbReference type="AlphaFoldDB" id="A0A2K8SHA4"/>
<dbReference type="Proteomes" id="UP000232003">
    <property type="component" value="Chromosome"/>
</dbReference>
<keyword evidence="2" id="KW-1185">Reference proteome</keyword>
<evidence type="ECO:0000313" key="2">
    <source>
        <dbReference type="Proteomes" id="UP000232003"/>
    </source>
</evidence>
<dbReference type="OrthoDB" id="9870691at2"/>